<keyword evidence="1" id="KW-1133">Transmembrane helix</keyword>
<gene>
    <name evidence="3" type="ORF">FSC37_08490</name>
</gene>
<proteinExistence type="predicted"/>
<accession>A0A5C6TZW0</accession>
<protein>
    <submittedName>
        <fullName evidence="3">GDYXXLXY domain-containing protein</fullName>
    </submittedName>
</protein>
<feature type="transmembrane region" description="Helical" evidence="1">
    <location>
        <begin position="48"/>
        <end position="68"/>
    </location>
</feature>
<dbReference type="Pfam" id="PF14345">
    <property type="entry name" value="GDYXXLXY"/>
    <property type="match status" value="1"/>
</dbReference>
<keyword evidence="1" id="KW-0812">Transmembrane</keyword>
<keyword evidence="4" id="KW-1185">Reference proteome</keyword>
<dbReference type="Pfam" id="PF14351">
    <property type="entry name" value="DUF4401"/>
    <property type="match status" value="1"/>
</dbReference>
<keyword evidence="1" id="KW-0472">Membrane</keyword>
<feature type="transmembrane region" description="Helical" evidence="1">
    <location>
        <begin position="75"/>
        <end position="92"/>
    </location>
</feature>
<evidence type="ECO:0000259" key="2">
    <source>
        <dbReference type="Pfam" id="PF14351"/>
    </source>
</evidence>
<organism evidence="3 4">
    <name type="scientific">Piscinibacter aquaticus</name>
    <dbReference type="NCBI Taxonomy" id="392597"/>
    <lineage>
        <taxon>Bacteria</taxon>
        <taxon>Pseudomonadati</taxon>
        <taxon>Pseudomonadota</taxon>
        <taxon>Betaproteobacteria</taxon>
        <taxon>Burkholderiales</taxon>
        <taxon>Sphaerotilaceae</taxon>
        <taxon>Piscinibacter</taxon>
    </lineage>
</organism>
<evidence type="ECO:0000256" key="1">
    <source>
        <dbReference type="SAM" id="Phobius"/>
    </source>
</evidence>
<dbReference type="Proteomes" id="UP000321832">
    <property type="component" value="Unassembled WGS sequence"/>
</dbReference>
<feature type="domain" description="DUF4401" evidence="2">
    <location>
        <begin position="42"/>
        <end position="91"/>
    </location>
</feature>
<dbReference type="EMBL" id="VOPW01000001">
    <property type="protein sequence ID" value="TXC65969.1"/>
    <property type="molecule type" value="Genomic_DNA"/>
</dbReference>
<sequence length="270" mass="28899">MPLAAGRGFDAHPSLRRAGAGRHGGLDALARRHAADAGWLATSGRSRLAAAAAVASAWIVGAFYYQLARPLATKAAVLCGAGALLAGLAAWARAGEPREAAPSSADSQPRWARWGIALSLLAIVATASLGIREKEALIRDGQPVFVELAPVDPRSLMQGDFMRLNFNVPGEPAERRAGMLRRERPFVVARRDERGVARLLRIADGAALAEGEMRIELTPKDGRWILVSDARFFAEGEAARWEKAKYGEFRVTPDGRALLVGLRGPALEPL</sequence>
<evidence type="ECO:0000313" key="4">
    <source>
        <dbReference type="Proteomes" id="UP000321832"/>
    </source>
</evidence>
<name>A0A5C6TZW0_9BURK</name>
<reference evidence="3 4" key="1">
    <citation type="submission" date="2019-08" db="EMBL/GenBank/DDBJ databases">
        <authorList>
            <person name="Khan S.A."/>
            <person name="Jeon C.O."/>
            <person name="Jeong S.E."/>
        </authorList>
    </citation>
    <scope>NUCLEOTIDE SEQUENCE [LARGE SCALE GENOMIC DNA]</scope>
    <source>
        <strain evidence="4">IMCC1728</strain>
    </source>
</reference>
<dbReference type="AlphaFoldDB" id="A0A5C6TZW0"/>
<dbReference type="InterPro" id="IPR025513">
    <property type="entry name" value="DUF4401"/>
</dbReference>
<evidence type="ECO:0000313" key="3">
    <source>
        <dbReference type="EMBL" id="TXC65969.1"/>
    </source>
</evidence>
<comment type="caution">
    <text evidence="3">The sequence shown here is derived from an EMBL/GenBank/DDBJ whole genome shotgun (WGS) entry which is preliminary data.</text>
</comment>
<feature type="transmembrane region" description="Helical" evidence="1">
    <location>
        <begin position="112"/>
        <end position="131"/>
    </location>
</feature>
<dbReference type="InterPro" id="IPR025833">
    <property type="entry name" value="GDYXXLXY"/>
</dbReference>